<dbReference type="SUPFAM" id="SSF52833">
    <property type="entry name" value="Thioredoxin-like"/>
    <property type="match status" value="1"/>
</dbReference>
<dbReference type="EMBL" id="QYAC01000004">
    <property type="protein sequence ID" value="MBL3679513.1"/>
    <property type="molecule type" value="Genomic_DNA"/>
</dbReference>
<sequence>MPHQITVFIAGTSCMQCRLTERYLASLDLAYDARPADELSDELREQAAALGAAIQAPLVLVRDGAGALQQAWGGYRPDLIDALVSERALAA</sequence>
<proteinExistence type="predicted"/>
<accession>A0ABS1SG29</accession>
<evidence type="ECO:0000313" key="2">
    <source>
        <dbReference type="Proteomes" id="UP001645859"/>
    </source>
</evidence>
<reference evidence="1 2" key="1">
    <citation type="submission" date="2018-09" db="EMBL/GenBank/DDBJ databases">
        <title>Comparative genomics of Leucobacter spp.</title>
        <authorList>
            <person name="Reis A.C."/>
            <person name="Kolvenbach B.A."/>
            <person name="Corvini P.F.X."/>
            <person name="Nunes O.C."/>
        </authorList>
    </citation>
    <scope>NUCLEOTIDE SEQUENCE [LARGE SCALE GENOMIC DNA]</scope>
    <source>
        <strain evidence="1 2">TAN 31504</strain>
    </source>
</reference>
<dbReference type="RefSeq" id="WP_202344772.1">
    <property type="nucleotide sequence ID" value="NZ_BAAAPI010000006.1"/>
</dbReference>
<dbReference type="Proteomes" id="UP001645859">
    <property type="component" value="Unassembled WGS sequence"/>
</dbReference>
<gene>
    <name evidence="1" type="ORF">D3230_09465</name>
</gene>
<evidence type="ECO:0000313" key="1">
    <source>
        <dbReference type="EMBL" id="MBL3679513.1"/>
    </source>
</evidence>
<comment type="caution">
    <text evidence="1">The sequence shown here is derived from an EMBL/GenBank/DDBJ whole genome shotgun (WGS) entry which is preliminary data.</text>
</comment>
<organism evidence="1 2">
    <name type="scientific">Leucobacter chromiireducens subsp. solipictus</name>
    <dbReference type="NCBI Taxonomy" id="398235"/>
    <lineage>
        <taxon>Bacteria</taxon>
        <taxon>Bacillati</taxon>
        <taxon>Actinomycetota</taxon>
        <taxon>Actinomycetes</taxon>
        <taxon>Micrococcales</taxon>
        <taxon>Microbacteriaceae</taxon>
        <taxon>Leucobacter</taxon>
    </lineage>
</organism>
<dbReference type="InterPro" id="IPR036249">
    <property type="entry name" value="Thioredoxin-like_sf"/>
</dbReference>
<name>A0ABS1SG29_9MICO</name>
<dbReference type="Gene3D" id="3.40.30.10">
    <property type="entry name" value="Glutaredoxin"/>
    <property type="match status" value="1"/>
</dbReference>
<protein>
    <submittedName>
        <fullName evidence="1">Glutaredoxin family protein</fullName>
    </submittedName>
</protein>
<keyword evidence="2" id="KW-1185">Reference proteome</keyword>